<dbReference type="AlphaFoldDB" id="A0A0G4K849"/>
<evidence type="ECO:0000256" key="4">
    <source>
        <dbReference type="RuleBase" id="RU003719"/>
    </source>
</evidence>
<feature type="domain" description="D-isomer specific 2-hydroxyacid dehydrogenase catalytic" evidence="5">
    <location>
        <begin position="12"/>
        <end position="328"/>
    </location>
</feature>
<keyword evidence="8" id="KW-1185">Reference proteome</keyword>
<reference evidence="8" key="1">
    <citation type="submission" date="2015-04" db="EMBL/GenBank/DDBJ databases">
        <authorList>
            <person name="Mushtaq Mamoona"/>
        </authorList>
    </citation>
    <scope>NUCLEOTIDE SEQUENCE [LARGE SCALE GENOMIC DNA]</scope>
    <source>
        <strain evidence="8">AN4859/03</strain>
    </source>
</reference>
<dbReference type="PROSITE" id="PS00065">
    <property type="entry name" value="D_2_HYDROXYACID_DH_1"/>
    <property type="match status" value="1"/>
</dbReference>
<dbReference type="InterPro" id="IPR006140">
    <property type="entry name" value="D-isomer_DH_NAD-bd"/>
</dbReference>
<dbReference type="Pfam" id="PF00389">
    <property type="entry name" value="2-Hacid_dh"/>
    <property type="match status" value="1"/>
</dbReference>
<dbReference type="EC" id="1.1.1.-" evidence="7"/>
<dbReference type="InterPro" id="IPR029753">
    <property type="entry name" value="D-isomer_DH_CS"/>
</dbReference>
<name>A0A0G4K849_9SPIR</name>
<evidence type="ECO:0000256" key="3">
    <source>
        <dbReference type="ARBA" id="ARBA00023027"/>
    </source>
</evidence>
<keyword evidence="2 4" id="KW-0560">Oxidoreductase</keyword>
<dbReference type="Gene3D" id="3.40.50.720">
    <property type="entry name" value="NAD(P)-binding Rossmann-like Domain"/>
    <property type="match status" value="2"/>
</dbReference>
<gene>
    <name evidence="7" type="primary">fldH</name>
    <name evidence="7" type="ORF">BRSU_1491</name>
</gene>
<dbReference type="InterPro" id="IPR006139">
    <property type="entry name" value="D-isomer_2_OHA_DH_cat_dom"/>
</dbReference>
<comment type="similarity">
    <text evidence="1 4">Belongs to the D-isomer specific 2-hydroxyacid dehydrogenase family.</text>
</comment>
<dbReference type="PANTHER" id="PTHR43026">
    <property type="entry name" value="2-HYDROXYACID DEHYDROGENASE HOMOLOG 1-RELATED"/>
    <property type="match status" value="1"/>
</dbReference>
<dbReference type="InterPro" id="IPR036291">
    <property type="entry name" value="NAD(P)-bd_dom_sf"/>
</dbReference>
<dbReference type="InterPro" id="IPR058205">
    <property type="entry name" value="D-LDH-like"/>
</dbReference>
<dbReference type="InterPro" id="IPR029752">
    <property type="entry name" value="D-isomer_DH_CS1"/>
</dbReference>
<sequence length="331" mass="37749">MSIVVYSFLDDEAEFFKLMEKKYNTKFTLHKHHLNIDNVKDAEGFDSIVFNARDAITDKVLDKLKEYGVKYMSTRSVGYDNIDIDYANKIGIKIANVPSYSPNSVSEFTILSLLSLIKNYNNLLINGYNRNYTRTGLVAKEIRNLNIGVVGTGRIGSLTVKHLKGFSPKNIFVYSRTEKEEIKNYAEYVSLDELYKNSDAIIYHIPYSKETENMICKDSINKMKKGVYIINVSRGGIVNNKDLLDGLKSGHIGGAALDVYSNEIEYVNKDIRNTVLKDEIIEELFKMDNVIITPHFAFYTDEALLNMVSISIDNIFEFKNTGKCKNQIKNI</sequence>
<keyword evidence="3" id="KW-0520">NAD</keyword>
<evidence type="ECO:0000259" key="5">
    <source>
        <dbReference type="Pfam" id="PF00389"/>
    </source>
</evidence>
<dbReference type="Proteomes" id="UP000043763">
    <property type="component" value="Unassembled WGS sequence"/>
</dbReference>
<dbReference type="OrthoDB" id="9805416at2"/>
<dbReference type="RefSeq" id="WP_048594704.1">
    <property type="nucleotide sequence ID" value="NZ_CVLB01000001.1"/>
</dbReference>
<accession>A0A0G4K849</accession>
<evidence type="ECO:0000259" key="6">
    <source>
        <dbReference type="Pfam" id="PF02826"/>
    </source>
</evidence>
<organism evidence="7 8">
    <name type="scientific">Brachyspira suanatina</name>
    <dbReference type="NCBI Taxonomy" id="381802"/>
    <lineage>
        <taxon>Bacteria</taxon>
        <taxon>Pseudomonadati</taxon>
        <taxon>Spirochaetota</taxon>
        <taxon>Spirochaetia</taxon>
        <taxon>Brachyspirales</taxon>
        <taxon>Brachyspiraceae</taxon>
        <taxon>Brachyspira</taxon>
    </lineage>
</organism>
<evidence type="ECO:0000313" key="7">
    <source>
        <dbReference type="EMBL" id="CRF33513.1"/>
    </source>
</evidence>
<feature type="domain" description="D-isomer specific 2-hydroxyacid dehydrogenase NAD-binding" evidence="6">
    <location>
        <begin position="113"/>
        <end position="297"/>
    </location>
</feature>
<evidence type="ECO:0000313" key="8">
    <source>
        <dbReference type="Proteomes" id="UP000043763"/>
    </source>
</evidence>
<dbReference type="PROSITE" id="PS00671">
    <property type="entry name" value="D_2_HYDROXYACID_DH_3"/>
    <property type="match status" value="1"/>
</dbReference>
<evidence type="ECO:0000256" key="1">
    <source>
        <dbReference type="ARBA" id="ARBA00005854"/>
    </source>
</evidence>
<protein>
    <submittedName>
        <fullName evidence="7">Phenyllactate dehydrogenase</fullName>
        <ecNumber evidence="7">1.1.1.-</ecNumber>
    </submittedName>
</protein>
<dbReference type="SUPFAM" id="SSF51735">
    <property type="entry name" value="NAD(P)-binding Rossmann-fold domains"/>
    <property type="match status" value="1"/>
</dbReference>
<proteinExistence type="inferred from homology"/>
<dbReference type="GO" id="GO:0051287">
    <property type="term" value="F:NAD binding"/>
    <property type="evidence" value="ECO:0007669"/>
    <property type="project" value="InterPro"/>
</dbReference>
<evidence type="ECO:0000256" key="2">
    <source>
        <dbReference type="ARBA" id="ARBA00023002"/>
    </source>
</evidence>
<dbReference type="EMBL" id="CVLB01000001">
    <property type="protein sequence ID" value="CRF33513.1"/>
    <property type="molecule type" value="Genomic_DNA"/>
</dbReference>
<dbReference type="GO" id="GO:0008720">
    <property type="term" value="F:D-lactate dehydrogenase (NAD+) activity"/>
    <property type="evidence" value="ECO:0007669"/>
    <property type="project" value="TreeGrafter"/>
</dbReference>
<dbReference type="PANTHER" id="PTHR43026:SF1">
    <property type="entry name" value="2-HYDROXYACID DEHYDROGENASE HOMOLOG 1-RELATED"/>
    <property type="match status" value="1"/>
</dbReference>
<dbReference type="Pfam" id="PF02826">
    <property type="entry name" value="2-Hacid_dh_C"/>
    <property type="match status" value="1"/>
</dbReference>
<dbReference type="SUPFAM" id="SSF52283">
    <property type="entry name" value="Formate/glycerate dehydrogenase catalytic domain-like"/>
    <property type="match status" value="1"/>
</dbReference>